<evidence type="ECO:0000256" key="4">
    <source>
        <dbReference type="ARBA" id="ARBA00022989"/>
    </source>
</evidence>
<evidence type="ECO:0000256" key="6">
    <source>
        <dbReference type="ARBA" id="ARBA00023180"/>
    </source>
</evidence>
<keyword evidence="11" id="KW-1185">Reference proteome</keyword>
<dbReference type="Proteomes" id="UP001154078">
    <property type="component" value="Chromosome 4"/>
</dbReference>
<dbReference type="PROSITE" id="PS50850">
    <property type="entry name" value="MFS"/>
    <property type="match status" value="1"/>
</dbReference>
<feature type="transmembrane region" description="Helical" evidence="8">
    <location>
        <begin position="141"/>
        <end position="160"/>
    </location>
</feature>
<dbReference type="PROSITE" id="PS00216">
    <property type="entry name" value="SUGAR_TRANSPORT_1"/>
    <property type="match status" value="1"/>
</dbReference>
<evidence type="ECO:0000256" key="3">
    <source>
        <dbReference type="ARBA" id="ARBA00022692"/>
    </source>
</evidence>
<keyword evidence="2" id="KW-1003">Cell membrane</keyword>
<dbReference type="InterPro" id="IPR020846">
    <property type="entry name" value="MFS_dom"/>
</dbReference>
<dbReference type="Pfam" id="PF00083">
    <property type="entry name" value="Sugar_tr"/>
    <property type="match status" value="1"/>
</dbReference>
<dbReference type="EMBL" id="OV121135">
    <property type="protein sequence ID" value="CAH0555373.1"/>
    <property type="molecule type" value="Genomic_DNA"/>
</dbReference>
<feature type="transmembrane region" description="Helical" evidence="8">
    <location>
        <begin position="349"/>
        <end position="373"/>
    </location>
</feature>
<feature type="transmembrane region" description="Helical" evidence="8">
    <location>
        <begin position="166"/>
        <end position="187"/>
    </location>
</feature>
<keyword evidence="3 8" id="KW-0812">Transmembrane</keyword>
<evidence type="ECO:0000256" key="2">
    <source>
        <dbReference type="ARBA" id="ARBA00022475"/>
    </source>
</evidence>
<name>A0A9P0FGH8_BRAAE</name>
<feature type="transmembrane region" description="Helical" evidence="8">
    <location>
        <begin position="414"/>
        <end position="436"/>
    </location>
</feature>
<sequence>MVFEKFRGTGPQLIAAFTGTFFALSDGMHYGWTAPAIPKLTHPDSPVQTTKRQAELLETVLMFGAFCGLPLTIFFVNKIGRKYSLLLASSFSLTGWVLIALANHIYVVFIARFFAGLAGDMAFVAAPMYIAEIADQKIRGFLSSLIYLMMLTGIIMVYCITPFTPLYVPPIIGGGFVLLELIIFPFMPESPYYLLTKDKREEARAALLRLRNTDNIDKEFEEIESALARQKTETGRPQDLLLVSSNRKALLIMSVLNAAQHFSSISVMLMNLHLILASAGSIYIKDSTAAILFSLVMLTSALCSSLLMDKFGRKALLINSSILTGLCLLIIATYFQFKHTGANMDSISWIPVATVMLYAACFKSGLGLVPIVLTAELFPTKLKAIGMTLADASYVVWAMISLSVYQLLHDRFGMHVPFFVYATSCFCTAIFTYFVIPETKGKTLDEIQYILKGEVPPSKEDLEGANQEFIKK</sequence>
<comment type="similarity">
    <text evidence="7">Belongs to the major facilitator superfamily. Sugar transporter (TC 2.A.1.1) family. Trehalose transporter subfamily.</text>
</comment>
<keyword evidence="4 8" id="KW-1133">Transmembrane helix</keyword>
<dbReference type="PANTHER" id="PTHR48021">
    <property type="match status" value="1"/>
</dbReference>
<feature type="transmembrane region" description="Helical" evidence="8">
    <location>
        <begin position="262"/>
        <end position="284"/>
    </location>
</feature>
<dbReference type="PRINTS" id="PR00171">
    <property type="entry name" value="SUGRTRNSPORT"/>
</dbReference>
<dbReference type="InterPro" id="IPR003663">
    <property type="entry name" value="Sugar/inositol_transpt"/>
</dbReference>
<evidence type="ECO:0000256" key="1">
    <source>
        <dbReference type="ARBA" id="ARBA00004651"/>
    </source>
</evidence>
<feature type="transmembrane region" description="Helical" evidence="8">
    <location>
        <begin position="109"/>
        <end position="129"/>
    </location>
</feature>
<feature type="transmembrane region" description="Helical" evidence="8">
    <location>
        <begin position="385"/>
        <end position="408"/>
    </location>
</feature>
<reference evidence="10" key="1">
    <citation type="submission" date="2021-12" db="EMBL/GenBank/DDBJ databases">
        <authorList>
            <person name="King R."/>
        </authorList>
    </citation>
    <scope>NUCLEOTIDE SEQUENCE</scope>
</reference>
<organism evidence="10 11">
    <name type="scientific">Brassicogethes aeneus</name>
    <name type="common">Rape pollen beetle</name>
    <name type="synonym">Meligethes aeneus</name>
    <dbReference type="NCBI Taxonomy" id="1431903"/>
    <lineage>
        <taxon>Eukaryota</taxon>
        <taxon>Metazoa</taxon>
        <taxon>Ecdysozoa</taxon>
        <taxon>Arthropoda</taxon>
        <taxon>Hexapoda</taxon>
        <taxon>Insecta</taxon>
        <taxon>Pterygota</taxon>
        <taxon>Neoptera</taxon>
        <taxon>Endopterygota</taxon>
        <taxon>Coleoptera</taxon>
        <taxon>Polyphaga</taxon>
        <taxon>Cucujiformia</taxon>
        <taxon>Nitidulidae</taxon>
        <taxon>Meligethinae</taxon>
        <taxon>Brassicogethes</taxon>
    </lineage>
</organism>
<dbReference type="InterPro" id="IPR005829">
    <property type="entry name" value="Sugar_transporter_CS"/>
</dbReference>
<keyword evidence="5 8" id="KW-0472">Membrane</keyword>
<evidence type="ECO:0000313" key="10">
    <source>
        <dbReference type="EMBL" id="CAH0555373.1"/>
    </source>
</evidence>
<comment type="subcellular location">
    <subcellularLocation>
        <location evidence="1">Cell membrane</location>
        <topology evidence="1">Multi-pass membrane protein</topology>
    </subcellularLocation>
</comment>
<dbReference type="InterPro" id="IPR050549">
    <property type="entry name" value="MFS_Trehalose_Transporter"/>
</dbReference>
<dbReference type="OrthoDB" id="6133115at2759"/>
<keyword evidence="6" id="KW-0325">Glycoprotein</keyword>
<dbReference type="InterPro" id="IPR005828">
    <property type="entry name" value="MFS_sugar_transport-like"/>
</dbReference>
<dbReference type="SUPFAM" id="SSF103473">
    <property type="entry name" value="MFS general substrate transporter"/>
    <property type="match status" value="1"/>
</dbReference>
<accession>A0A9P0FGH8</accession>
<dbReference type="GO" id="GO:0005886">
    <property type="term" value="C:plasma membrane"/>
    <property type="evidence" value="ECO:0007669"/>
    <property type="project" value="UniProtKB-SubCell"/>
</dbReference>
<protein>
    <recommendedName>
        <fullName evidence="9">Major facilitator superfamily (MFS) profile domain-containing protein</fullName>
    </recommendedName>
</protein>
<feature type="transmembrane region" description="Helical" evidence="8">
    <location>
        <begin position="290"/>
        <end position="308"/>
    </location>
</feature>
<dbReference type="FunFam" id="1.20.1250.20:FF:000055">
    <property type="entry name" value="Facilitated trehalose transporter Tret1-2 homolog"/>
    <property type="match status" value="1"/>
</dbReference>
<evidence type="ECO:0000256" key="8">
    <source>
        <dbReference type="SAM" id="Phobius"/>
    </source>
</evidence>
<dbReference type="Gene3D" id="1.20.1250.20">
    <property type="entry name" value="MFS general substrate transporter like domains"/>
    <property type="match status" value="1"/>
</dbReference>
<feature type="transmembrane region" description="Helical" evidence="8">
    <location>
        <begin position="57"/>
        <end position="76"/>
    </location>
</feature>
<dbReference type="PANTHER" id="PTHR48021:SF46">
    <property type="entry name" value="MAJOR FACILITATOR SUPERFAMILY (MFS) PROFILE DOMAIN-CONTAINING PROTEIN"/>
    <property type="match status" value="1"/>
</dbReference>
<evidence type="ECO:0000256" key="5">
    <source>
        <dbReference type="ARBA" id="ARBA00023136"/>
    </source>
</evidence>
<dbReference type="AlphaFoldDB" id="A0A9P0FGH8"/>
<evidence type="ECO:0000259" key="9">
    <source>
        <dbReference type="PROSITE" id="PS50850"/>
    </source>
</evidence>
<dbReference type="InterPro" id="IPR036259">
    <property type="entry name" value="MFS_trans_sf"/>
</dbReference>
<feature type="domain" description="Major facilitator superfamily (MFS) profile" evidence="9">
    <location>
        <begin position="12"/>
        <end position="440"/>
    </location>
</feature>
<evidence type="ECO:0000256" key="7">
    <source>
        <dbReference type="ARBA" id="ARBA00024348"/>
    </source>
</evidence>
<proteinExistence type="inferred from homology"/>
<feature type="transmembrane region" description="Helical" evidence="8">
    <location>
        <begin position="83"/>
        <end position="103"/>
    </location>
</feature>
<gene>
    <name evidence="10" type="ORF">MELIAE_LOCUS6755</name>
</gene>
<feature type="transmembrane region" description="Helical" evidence="8">
    <location>
        <begin position="315"/>
        <end position="337"/>
    </location>
</feature>
<evidence type="ECO:0000313" key="11">
    <source>
        <dbReference type="Proteomes" id="UP001154078"/>
    </source>
</evidence>
<dbReference type="GO" id="GO:0022857">
    <property type="term" value="F:transmembrane transporter activity"/>
    <property type="evidence" value="ECO:0007669"/>
    <property type="project" value="InterPro"/>
</dbReference>